<gene>
    <name evidence="2" type="ORF">TNIN_169621</name>
</gene>
<reference evidence="2" key="1">
    <citation type="submission" date="2020-08" db="EMBL/GenBank/DDBJ databases">
        <title>Multicomponent nature underlies the extraordinary mechanical properties of spider dragline silk.</title>
        <authorList>
            <person name="Kono N."/>
            <person name="Nakamura H."/>
            <person name="Mori M."/>
            <person name="Yoshida Y."/>
            <person name="Ohtoshi R."/>
            <person name="Malay A.D."/>
            <person name="Moran D.A.P."/>
            <person name="Tomita M."/>
            <person name="Numata K."/>
            <person name="Arakawa K."/>
        </authorList>
    </citation>
    <scope>NUCLEOTIDE SEQUENCE</scope>
</reference>
<evidence type="ECO:0000313" key="2">
    <source>
        <dbReference type="EMBL" id="GFY42610.1"/>
    </source>
</evidence>
<dbReference type="EMBL" id="BMAV01003191">
    <property type="protein sequence ID" value="GFY42610.1"/>
    <property type="molecule type" value="Genomic_DNA"/>
</dbReference>
<proteinExistence type="predicted"/>
<feature type="compositionally biased region" description="Low complexity" evidence="1">
    <location>
        <begin position="69"/>
        <end position="80"/>
    </location>
</feature>
<dbReference type="Proteomes" id="UP000886998">
    <property type="component" value="Unassembled WGS sequence"/>
</dbReference>
<accession>A0A8X6WXM8</accession>
<feature type="region of interest" description="Disordered" evidence="1">
    <location>
        <begin position="63"/>
        <end position="96"/>
    </location>
</feature>
<keyword evidence="3" id="KW-1185">Reference proteome</keyword>
<name>A0A8X6WXM8_9ARAC</name>
<evidence type="ECO:0000256" key="1">
    <source>
        <dbReference type="SAM" id="MobiDB-lite"/>
    </source>
</evidence>
<dbReference type="AlphaFoldDB" id="A0A8X6WXM8"/>
<sequence>MGNVRIPKEKGEKAIELCELFGKFKFLISHIGETSHRQRECHGIQHKIHELKITSATIARTSCPSSFSPPNIIQPPTTQPKMKTHHRGGETPPRKKLNCSPCQEIFQLQHIPIEIEGPSGKFPFSPCTDPQYPQTIPDLIQIFRNRTQ</sequence>
<evidence type="ECO:0000313" key="3">
    <source>
        <dbReference type="Proteomes" id="UP000886998"/>
    </source>
</evidence>
<protein>
    <submittedName>
        <fullName evidence="2">Uncharacterized protein</fullName>
    </submittedName>
</protein>
<comment type="caution">
    <text evidence="2">The sequence shown here is derived from an EMBL/GenBank/DDBJ whole genome shotgun (WGS) entry which is preliminary data.</text>
</comment>
<organism evidence="2 3">
    <name type="scientific">Trichonephila inaurata madagascariensis</name>
    <dbReference type="NCBI Taxonomy" id="2747483"/>
    <lineage>
        <taxon>Eukaryota</taxon>
        <taxon>Metazoa</taxon>
        <taxon>Ecdysozoa</taxon>
        <taxon>Arthropoda</taxon>
        <taxon>Chelicerata</taxon>
        <taxon>Arachnida</taxon>
        <taxon>Araneae</taxon>
        <taxon>Araneomorphae</taxon>
        <taxon>Entelegynae</taxon>
        <taxon>Araneoidea</taxon>
        <taxon>Nephilidae</taxon>
        <taxon>Trichonephila</taxon>
        <taxon>Trichonephila inaurata</taxon>
    </lineage>
</organism>